<dbReference type="RefSeq" id="WP_099438000.1">
    <property type="nucleotide sequence ID" value="NZ_CP024091.1"/>
</dbReference>
<name>A0A2D1U395_9SPHI</name>
<dbReference type="KEGG" id="pgs:CPT03_06090"/>
<evidence type="ECO:0008006" key="3">
    <source>
        <dbReference type="Google" id="ProtNLM"/>
    </source>
</evidence>
<gene>
    <name evidence="1" type="ORF">CPT03_06090</name>
</gene>
<accession>A0A2D1U395</accession>
<organism evidence="1 2">
    <name type="scientific">Pedobacter ginsengisoli</name>
    <dbReference type="NCBI Taxonomy" id="363852"/>
    <lineage>
        <taxon>Bacteria</taxon>
        <taxon>Pseudomonadati</taxon>
        <taxon>Bacteroidota</taxon>
        <taxon>Sphingobacteriia</taxon>
        <taxon>Sphingobacteriales</taxon>
        <taxon>Sphingobacteriaceae</taxon>
        <taxon>Pedobacter</taxon>
    </lineage>
</organism>
<protein>
    <recommendedName>
        <fullName evidence="3">HTH cro/C1-type domain-containing protein</fullName>
    </recommendedName>
</protein>
<proteinExistence type="predicted"/>
<evidence type="ECO:0000313" key="2">
    <source>
        <dbReference type="Proteomes" id="UP000223749"/>
    </source>
</evidence>
<keyword evidence="2" id="KW-1185">Reference proteome</keyword>
<dbReference type="Proteomes" id="UP000223749">
    <property type="component" value="Chromosome"/>
</dbReference>
<dbReference type="OrthoDB" id="1443382at2"/>
<dbReference type="EMBL" id="CP024091">
    <property type="protein sequence ID" value="ATP56058.1"/>
    <property type="molecule type" value="Genomic_DNA"/>
</dbReference>
<dbReference type="AlphaFoldDB" id="A0A2D1U395"/>
<reference evidence="1 2" key="1">
    <citation type="submission" date="2017-10" db="EMBL/GenBank/DDBJ databases">
        <title>Whole genome of Pedobacter ginsengisoli T01R-27 isolated from tomato rhizosphere.</title>
        <authorList>
            <person name="Weon H.-Y."/>
            <person name="Lee S.A."/>
            <person name="Sang M.K."/>
            <person name="Song J."/>
        </authorList>
    </citation>
    <scope>NUCLEOTIDE SEQUENCE [LARGE SCALE GENOMIC DNA]</scope>
    <source>
        <strain evidence="1 2">T01R-27</strain>
    </source>
</reference>
<evidence type="ECO:0000313" key="1">
    <source>
        <dbReference type="EMBL" id="ATP56058.1"/>
    </source>
</evidence>
<sequence length="106" mass="12394">MAEWKNVKDEPEKDLSSVGALFETGKIKRMYDISELYPTKIIKLLGINSERYSIKLSNPEKFTISEVLRLAYIFNIDPNLILNVIQPEVEKQIISKIEFQKNRYKS</sequence>